<dbReference type="Gene3D" id="1.10.150.130">
    <property type="match status" value="1"/>
</dbReference>
<evidence type="ECO:0000313" key="6">
    <source>
        <dbReference type="Proteomes" id="UP000441336"/>
    </source>
</evidence>
<dbReference type="EMBL" id="WQKZ01000002">
    <property type="protein sequence ID" value="MVN76904.1"/>
    <property type="molecule type" value="Genomic_DNA"/>
</dbReference>
<evidence type="ECO:0000259" key="4">
    <source>
        <dbReference type="Pfam" id="PF17293"/>
    </source>
</evidence>
<dbReference type="Gene3D" id="1.10.443.10">
    <property type="entry name" value="Intergrase catalytic core"/>
    <property type="match status" value="1"/>
</dbReference>
<feature type="domain" description="Phage integrase SAM-like" evidence="3">
    <location>
        <begin position="125"/>
        <end position="207"/>
    </location>
</feature>
<keyword evidence="6" id="KW-1185">Reference proteome</keyword>
<keyword evidence="1" id="KW-0238">DNA-binding</keyword>
<reference evidence="5 6" key="1">
    <citation type="submission" date="2019-12" db="EMBL/GenBank/DDBJ databases">
        <title>Hymenobacter sp. HMF4947 Genome sequencing and assembly.</title>
        <authorList>
            <person name="Kang H."/>
            <person name="Cha I."/>
            <person name="Kim H."/>
            <person name="Joh K."/>
        </authorList>
    </citation>
    <scope>NUCLEOTIDE SEQUENCE [LARGE SCALE GENOMIC DNA]</scope>
    <source>
        <strain evidence="5 6">HMF4947</strain>
    </source>
</reference>
<dbReference type="InterPro" id="IPR035386">
    <property type="entry name" value="Arm-DNA-bind_5"/>
</dbReference>
<dbReference type="InterPro" id="IPR010998">
    <property type="entry name" value="Integrase_recombinase_N"/>
</dbReference>
<keyword evidence="2" id="KW-0233">DNA recombination</keyword>
<evidence type="ECO:0000259" key="3">
    <source>
        <dbReference type="Pfam" id="PF13102"/>
    </source>
</evidence>
<evidence type="ECO:0000256" key="2">
    <source>
        <dbReference type="ARBA" id="ARBA00023172"/>
    </source>
</evidence>
<dbReference type="GO" id="GO:0003677">
    <property type="term" value="F:DNA binding"/>
    <property type="evidence" value="ECO:0007669"/>
    <property type="project" value="UniProtKB-KW"/>
</dbReference>
<dbReference type="InterPro" id="IPR025269">
    <property type="entry name" value="SAM-like_dom"/>
</dbReference>
<dbReference type="InterPro" id="IPR013762">
    <property type="entry name" value="Integrase-like_cat_sf"/>
</dbReference>
<gene>
    <name evidence="5" type="ORF">GO988_11270</name>
</gene>
<dbReference type="Proteomes" id="UP000441336">
    <property type="component" value="Unassembled WGS sequence"/>
</dbReference>
<dbReference type="GO" id="GO:0006310">
    <property type="term" value="P:DNA recombination"/>
    <property type="evidence" value="ECO:0007669"/>
    <property type="project" value="UniProtKB-KW"/>
</dbReference>
<feature type="domain" description="Arm DNA-binding" evidence="4">
    <location>
        <begin position="7"/>
        <end position="86"/>
    </location>
</feature>
<evidence type="ECO:0008006" key="7">
    <source>
        <dbReference type="Google" id="ProtNLM"/>
    </source>
</evidence>
<comment type="caution">
    <text evidence="5">The sequence shown here is derived from an EMBL/GenBank/DDBJ whole genome shotgun (WGS) entry which is preliminary data.</text>
</comment>
<dbReference type="RefSeq" id="WP_157565254.1">
    <property type="nucleotide sequence ID" value="NZ_WQKZ01000002.1"/>
</dbReference>
<dbReference type="Pfam" id="PF13102">
    <property type="entry name" value="Phage_int_SAM_5"/>
    <property type="match status" value="1"/>
</dbReference>
<dbReference type="AlphaFoldDB" id="A0A7K1TET2"/>
<dbReference type="Pfam" id="PF17293">
    <property type="entry name" value="Arm-DNA-bind_5"/>
    <property type="match status" value="1"/>
</dbReference>
<dbReference type="InterPro" id="IPR011010">
    <property type="entry name" value="DNA_brk_join_enz"/>
</dbReference>
<proteinExistence type="predicted"/>
<evidence type="ECO:0000313" key="5">
    <source>
        <dbReference type="EMBL" id="MVN76904.1"/>
    </source>
</evidence>
<organism evidence="5 6">
    <name type="scientific">Hymenobacter ginkgonis</name>
    <dbReference type="NCBI Taxonomy" id="2682976"/>
    <lineage>
        <taxon>Bacteria</taxon>
        <taxon>Pseudomonadati</taxon>
        <taxon>Bacteroidota</taxon>
        <taxon>Cytophagia</taxon>
        <taxon>Cytophagales</taxon>
        <taxon>Hymenobacteraceae</taxon>
        <taxon>Hymenobacter</taxon>
    </lineage>
</organism>
<name>A0A7K1TET2_9BACT</name>
<dbReference type="SUPFAM" id="SSF56349">
    <property type="entry name" value="DNA breaking-rejoining enzymes"/>
    <property type="match status" value="1"/>
</dbReference>
<sequence>MKITRQLRTDRIAADGTAQIQLIIWWEGNRVKLGTGTVVRPEHWDADNHQVRAVRGTPHASINPRLNRAHEAAESALETARKEGRKLPVLELKAAVQASLSLTPVVEPVPAAQAQATDFESLQHEWMKEHINRPRGRSGKPLSKTAQAGFKATLERFLAYQKARQIALRIEELDLAFYQDFRTYMLDELGQGVNTFGKHISRLKTFLSWVELEKDLPVHRHYRKFVASTQKGQVDALSEKELHQIADLDFSDAATREQLGLLRVELGRSTGHHQDADSWEAWIGHVELARDKFLQCCYTGLRISDANRAAWQHVRGNLIVLDNIAKSDVTVYIPFYDDSLFRPVELAERYEHRTLFDLLVPECYRANEFLKVVQRLVNLTRLNLTTKIGRKTFVTLKLYQGVPARSIMQATGHQTEEAFNAYVGVDELELVQQFMRKSPRKRAA</sequence>
<accession>A0A7K1TET2</accession>
<evidence type="ECO:0000256" key="1">
    <source>
        <dbReference type="ARBA" id="ARBA00023125"/>
    </source>
</evidence>
<dbReference type="GO" id="GO:0015074">
    <property type="term" value="P:DNA integration"/>
    <property type="evidence" value="ECO:0007669"/>
    <property type="project" value="InterPro"/>
</dbReference>
<protein>
    <recommendedName>
        <fullName evidence="7">Phage integrase SAM-like domain-containing protein</fullName>
    </recommendedName>
</protein>